<feature type="transmembrane region" description="Helical" evidence="2">
    <location>
        <begin position="16"/>
        <end position="33"/>
    </location>
</feature>
<proteinExistence type="predicted"/>
<gene>
    <name evidence="4" type="ORF">GLOTRDRAFT_133330</name>
</gene>
<feature type="region of interest" description="Disordered" evidence="1">
    <location>
        <begin position="250"/>
        <end position="284"/>
    </location>
</feature>
<keyword evidence="2" id="KW-0812">Transmembrane</keyword>
<evidence type="ECO:0000313" key="4">
    <source>
        <dbReference type="EMBL" id="EPQ51004.1"/>
    </source>
</evidence>
<dbReference type="EMBL" id="KB469312">
    <property type="protein sequence ID" value="EPQ51004.1"/>
    <property type="molecule type" value="Genomic_DNA"/>
</dbReference>
<feature type="transmembrane region" description="Helical" evidence="2">
    <location>
        <begin position="147"/>
        <end position="170"/>
    </location>
</feature>
<dbReference type="KEGG" id="gtr:GLOTRDRAFT_133330"/>
<dbReference type="OrthoDB" id="2738831at2759"/>
<sequence>MHPLINSSLTKTQADFNGLIALIVQFFFARRVYLLSENWIITGIIMILACSHFSLGIVFTVQAFRVLHFDRYPKLTWVTSTGLGCAAAADIIIAISMCHYLAKRRTGFKRTNSIILTLMAFSINTGLLTSILATATAITFATMPTNFVWQSFFWVLGKCYVNSLLATLNGREYIHEKARRHQATFVELSNLEFHHDNRFVPTNSVALRSSDLVFSKPSVALAVTVETVTEQSTTSEDVLRSIASQHARHISRSNSLRAGPSNLLRAGPSTPTRPVNNFSSTCTK</sequence>
<dbReference type="GeneID" id="19302710"/>
<dbReference type="InterPro" id="IPR045339">
    <property type="entry name" value="DUF6534"/>
</dbReference>
<dbReference type="Pfam" id="PF20152">
    <property type="entry name" value="DUF6534"/>
    <property type="match status" value="1"/>
</dbReference>
<evidence type="ECO:0000259" key="3">
    <source>
        <dbReference type="Pfam" id="PF20152"/>
    </source>
</evidence>
<evidence type="ECO:0000313" key="5">
    <source>
        <dbReference type="Proteomes" id="UP000030669"/>
    </source>
</evidence>
<dbReference type="RefSeq" id="XP_007870452.1">
    <property type="nucleotide sequence ID" value="XM_007872261.1"/>
</dbReference>
<evidence type="ECO:0000256" key="1">
    <source>
        <dbReference type="SAM" id="MobiDB-lite"/>
    </source>
</evidence>
<organism evidence="4 5">
    <name type="scientific">Gloeophyllum trabeum (strain ATCC 11539 / FP-39264 / Madison 617)</name>
    <name type="common">Brown rot fungus</name>
    <dbReference type="NCBI Taxonomy" id="670483"/>
    <lineage>
        <taxon>Eukaryota</taxon>
        <taxon>Fungi</taxon>
        <taxon>Dikarya</taxon>
        <taxon>Basidiomycota</taxon>
        <taxon>Agaricomycotina</taxon>
        <taxon>Agaricomycetes</taxon>
        <taxon>Gloeophyllales</taxon>
        <taxon>Gloeophyllaceae</taxon>
        <taxon>Gloeophyllum</taxon>
    </lineage>
</organism>
<keyword evidence="5" id="KW-1185">Reference proteome</keyword>
<dbReference type="AlphaFoldDB" id="S7REX0"/>
<accession>S7REX0</accession>
<name>S7REX0_GLOTA</name>
<dbReference type="OMA" id="LESMAWN"/>
<dbReference type="PANTHER" id="PTHR40465:SF1">
    <property type="entry name" value="DUF6534 DOMAIN-CONTAINING PROTEIN"/>
    <property type="match status" value="1"/>
</dbReference>
<feature type="transmembrane region" description="Helical" evidence="2">
    <location>
        <begin position="114"/>
        <end position="141"/>
    </location>
</feature>
<feature type="transmembrane region" description="Helical" evidence="2">
    <location>
        <begin position="40"/>
        <end position="61"/>
    </location>
</feature>
<reference evidence="4 5" key="1">
    <citation type="journal article" date="2012" name="Science">
        <title>The Paleozoic origin of enzymatic lignin decomposition reconstructed from 31 fungal genomes.</title>
        <authorList>
            <person name="Floudas D."/>
            <person name="Binder M."/>
            <person name="Riley R."/>
            <person name="Barry K."/>
            <person name="Blanchette R.A."/>
            <person name="Henrissat B."/>
            <person name="Martinez A.T."/>
            <person name="Otillar R."/>
            <person name="Spatafora J.W."/>
            <person name="Yadav J.S."/>
            <person name="Aerts A."/>
            <person name="Benoit I."/>
            <person name="Boyd A."/>
            <person name="Carlson A."/>
            <person name="Copeland A."/>
            <person name="Coutinho P.M."/>
            <person name="de Vries R.P."/>
            <person name="Ferreira P."/>
            <person name="Findley K."/>
            <person name="Foster B."/>
            <person name="Gaskell J."/>
            <person name="Glotzer D."/>
            <person name="Gorecki P."/>
            <person name="Heitman J."/>
            <person name="Hesse C."/>
            <person name="Hori C."/>
            <person name="Igarashi K."/>
            <person name="Jurgens J.A."/>
            <person name="Kallen N."/>
            <person name="Kersten P."/>
            <person name="Kohler A."/>
            <person name="Kuees U."/>
            <person name="Kumar T.K.A."/>
            <person name="Kuo A."/>
            <person name="LaButti K."/>
            <person name="Larrondo L.F."/>
            <person name="Lindquist E."/>
            <person name="Ling A."/>
            <person name="Lombard V."/>
            <person name="Lucas S."/>
            <person name="Lundell T."/>
            <person name="Martin R."/>
            <person name="McLaughlin D.J."/>
            <person name="Morgenstern I."/>
            <person name="Morin E."/>
            <person name="Murat C."/>
            <person name="Nagy L.G."/>
            <person name="Nolan M."/>
            <person name="Ohm R.A."/>
            <person name="Patyshakuliyeva A."/>
            <person name="Rokas A."/>
            <person name="Ruiz-Duenas F.J."/>
            <person name="Sabat G."/>
            <person name="Salamov A."/>
            <person name="Samejima M."/>
            <person name="Schmutz J."/>
            <person name="Slot J.C."/>
            <person name="St John F."/>
            <person name="Stenlid J."/>
            <person name="Sun H."/>
            <person name="Sun S."/>
            <person name="Syed K."/>
            <person name="Tsang A."/>
            <person name="Wiebenga A."/>
            <person name="Young D."/>
            <person name="Pisabarro A."/>
            <person name="Eastwood D.C."/>
            <person name="Martin F."/>
            <person name="Cullen D."/>
            <person name="Grigoriev I.V."/>
            <person name="Hibbett D.S."/>
        </authorList>
    </citation>
    <scope>NUCLEOTIDE SEQUENCE [LARGE SCALE GENOMIC DNA]</scope>
    <source>
        <strain evidence="4 5">ATCC 11539</strain>
    </source>
</reference>
<protein>
    <recommendedName>
        <fullName evidence="3">DUF6534 domain-containing protein</fullName>
    </recommendedName>
</protein>
<feature type="transmembrane region" description="Helical" evidence="2">
    <location>
        <begin position="81"/>
        <end position="102"/>
    </location>
</feature>
<keyword evidence="2" id="KW-1133">Transmembrane helix</keyword>
<evidence type="ECO:0000256" key="2">
    <source>
        <dbReference type="SAM" id="Phobius"/>
    </source>
</evidence>
<dbReference type="PANTHER" id="PTHR40465">
    <property type="entry name" value="CHROMOSOME 1, WHOLE GENOME SHOTGUN SEQUENCE"/>
    <property type="match status" value="1"/>
</dbReference>
<dbReference type="HOGENOM" id="CLU_980224_0_0_1"/>
<dbReference type="Proteomes" id="UP000030669">
    <property type="component" value="Unassembled WGS sequence"/>
</dbReference>
<feature type="compositionally biased region" description="Polar residues" evidence="1">
    <location>
        <begin position="269"/>
        <end position="284"/>
    </location>
</feature>
<dbReference type="eggNOG" id="ENOG502RY7K">
    <property type="taxonomic scope" value="Eukaryota"/>
</dbReference>
<feature type="domain" description="DUF6534" evidence="3">
    <location>
        <begin position="86"/>
        <end position="173"/>
    </location>
</feature>
<keyword evidence="2" id="KW-0472">Membrane</keyword>